<keyword evidence="2" id="KW-1185">Reference proteome</keyword>
<proteinExistence type="predicted"/>
<gene>
    <name evidence="1" type="ORF">NDK47_02275</name>
</gene>
<dbReference type="InterPro" id="IPR024496">
    <property type="entry name" value="Spore_germ_GerPE"/>
</dbReference>
<dbReference type="Pfam" id="PF10970">
    <property type="entry name" value="GerPE"/>
    <property type="match status" value="1"/>
</dbReference>
<protein>
    <submittedName>
        <fullName evidence="1">Spore germination protein GerPE</fullName>
    </submittedName>
</protein>
<reference evidence="1" key="1">
    <citation type="submission" date="2022-06" db="EMBL/GenBank/DDBJ databases">
        <title>Genome sequencing of Brevibacillus sp. BB3-R1.</title>
        <authorList>
            <person name="Heo J."/>
            <person name="Lee D."/>
            <person name="Won M."/>
            <person name="Han B.-H."/>
            <person name="Hong S.-B."/>
            <person name="Kwon S.-W."/>
        </authorList>
    </citation>
    <scope>NUCLEOTIDE SEQUENCE</scope>
    <source>
        <strain evidence="1">BB3-R1</strain>
    </source>
</reference>
<sequence>MQKRISYVQRIDILSLGPSCVAEIGDTEKLTPRSHVLALQREQPIFFDDELNFRDYSMFCEEIPQPIVNEQMEMMTVNQSPFIRVKDISINNVAASAIVHLGSTNLIRSEARAKNIRHLLRYKDESRLR</sequence>
<accession>A0ABY4WJE3</accession>
<dbReference type="Proteomes" id="UP001056500">
    <property type="component" value="Chromosome"/>
</dbReference>
<organism evidence="1 2">
    <name type="scientific">Brevibacillus ruminantium</name>
    <dbReference type="NCBI Taxonomy" id="2950604"/>
    <lineage>
        <taxon>Bacteria</taxon>
        <taxon>Bacillati</taxon>
        <taxon>Bacillota</taxon>
        <taxon>Bacilli</taxon>
        <taxon>Bacillales</taxon>
        <taxon>Paenibacillaceae</taxon>
        <taxon>Brevibacillus</taxon>
    </lineage>
</organism>
<name>A0ABY4WJE3_9BACL</name>
<dbReference type="EMBL" id="CP098755">
    <property type="protein sequence ID" value="USG66182.1"/>
    <property type="molecule type" value="Genomic_DNA"/>
</dbReference>
<evidence type="ECO:0000313" key="2">
    <source>
        <dbReference type="Proteomes" id="UP001056500"/>
    </source>
</evidence>
<dbReference type="RefSeq" id="WP_251873281.1">
    <property type="nucleotide sequence ID" value="NZ_CP098755.1"/>
</dbReference>
<evidence type="ECO:0000313" key="1">
    <source>
        <dbReference type="EMBL" id="USG66182.1"/>
    </source>
</evidence>